<evidence type="ECO:0000313" key="2">
    <source>
        <dbReference type="EMBL" id="NEE03279.1"/>
    </source>
</evidence>
<dbReference type="RefSeq" id="WP_163742828.1">
    <property type="nucleotide sequence ID" value="NZ_JAAGOA010000021.1"/>
</dbReference>
<gene>
    <name evidence="2" type="ORF">G1H10_24225</name>
</gene>
<dbReference type="Proteomes" id="UP000475214">
    <property type="component" value="Unassembled WGS sequence"/>
</dbReference>
<organism evidence="2 3">
    <name type="scientific">Phytoactinopolyspora halotolerans</name>
    <dbReference type="NCBI Taxonomy" id="1981512"/>
    <lineage>
        <taxon>Bacteria</taxon>
        <taxon>Bacillati</taxon>
        <taxon>Actinomycetota</taxon>
        <taxon>Actinomycetes</taxon>
        <taxon>Jiangellales</taxon>
        <taxon>Jiangellaceae</taxon>
        <taxon>Phytoactinopolyspora</taxon>
    </lineage>
</organism>
<proteinExistence type="predicted"/>
<keyword evidence="3" id="KW-1185">Reference proteome</keyword>
<dbReference type="Gene3D" id="3.40.50.1010">
    <property type="entry name" value="5'-nuclease"/>
    <property type="match status" value="1"/>
</dbReference>
<dbReference type="CDD" id="cd18722">
    <property type="entry name" value="PIN_NicB-like"/>
    <property type="match status" value="1"/>
</dbReference>
<dbReference type="EMBL" id="JAAGOA010000021">
    <property type="protein sequence ID" value="NEE03279.1"/>
    <property type="molecule type" value="Genomic_DNA"/>
</dbReference>
<dbReference type="AlphaFoldDB" id="A0A6L9SE24"/>
<comment type="caution">
    <text evidence="2">The sequence shown here is derived from an EMBL/GenBank/DDBJ whole genome shotgun (WGS) entry which is preliminary data.</text>
</comment>
<sequence>MAAAVTQTLQRVLAVDIVAYVDALNLYHGLTSRYGDAYSWRDVVELVRRMRQHDTVVKVKYFTAIVAGEPDAAARQESYLAALTAYRPEVEVIRGHFKKKTARCRHCRARYSCACDPPQQYKTHEEKLTDVALGVAMTADAATRSGDMSLLISADTDFQPAVEMSLRLDPARPVIVACPPGRIGPRHNLNGRVVAFPIPERHLRDSLLPDVVTASDGRTYARPTKWRQAADAPRVNEPPESELLLMPASCEGEPAAAARST</sequence>
<evidence type="ECO:0000313" key="3">
    <source>
        <dbReference type="Proteomes" id="UP000475214"/>
    </source>
</evidence>
<evidence type="ECO:0000256" key="1">
    <source>
        <dbReference type="SAM" id="MobiDB-lite"/>
    </source>
</evidence>
<accession>A0A6L9SE24</accession>
<name>A0A6L9SE24_9ACTN</name>
<protein>
    <submittedName>
        <fullName evidence="2">NYN domain-containing protein</fullName>
    </submittedName>
</protein>
<feature type="region of interest" description="Disordered" evidence="1">
    <location>
        <begin position="222"/>
        <end position="241"/>
    </location>
</feature>
<reference evidence="2 3" key="1">
    <citation type="submission" date="2020-02" db="EMBL/GenBank/DDBJ databases">
        <authorList>
            <person name="Li X.-J."/>
            <person name="Han X.-M."/>
        </authorList>
    </citation>
    <scope>NUCLEOTIDE SEQUENCE [LARGE SCALE GENOMIC DNA]</scope>
    <source>
        <strain evidence="2 3">CCTCC AB 2017055</strain>
    </source>
</reference>